<dbReference type="Gene3D" id="1.10.10.10">
    <property type="entry name" value="Winged helix-like DNA-binding domain superfamily/Winged helix DNA-binding domain"/>
    <property type="match status" value="3"/>
</dbReference>
<feature type="compositionally biased region" description="Basic and acidic residues" evidence="6">
    <location>
        <begin position="1"/>
        <end position="32"/>
    </location>
</feature>
<dbReference type="RefSeq" id="WP_089401760.1">
    <property type="nucleotide sequence ID" value="NZ_FZOT01000029.1"/>
</dbReference>
<dbReference type="InterPro" id="IPR036388">
    <property type="entry name" value="WH-like_DNA-bd_sf"/>
</dbReference>
<dbReference type="HAMAP" id="MF_01114">
    <property type="entry name" value="RecX"/>
    <property type="match status" value="1"/>
</dbReference>
<evidence type="ECO:0000313" key="11">
    <source>
        <dbReference type="Proteomes" id="UP000198284"/>
    </source>
</evidence>
<dbReference type="Pfam" id="PF02631">
    <property type="entry name" value="RecX_HTH2"/>
    <property type="match status" value="1"/>
</dbReference>
<dbReference type="InterPro" id="IPR053924">
    <property type="entry name" value="RecX_HTH_2nd"/>
</dbReference>
<dbReference type="PANTHER" id="PTHR33602:SF1">
    <property type="entry name" value="REGULATORY PROTEIN RECX FAMILY PROTEIN"/>
    <property type="match status" value="1"/>
</dbReference>
<dbReference type="PANTHER" id="PTHR33602">
    <property type="entry name" value="REGULATORY PROTEIN RECX FAMILY PROTEIN"/>
    <property type="match status" value="1"/>
</dbReference>
<evidence type="ECO:0000256" key="4">
    <source>
        <dbReference type="ARBA" id="ARBA00022490"/>
    </source>
</evidence>
<dbReference type="OrthoDB" id="5295441at2"/>
<dbReference type="InterPro" id="IPR003783">
    <property type="entry name" value="Regulatory_RecX"/>
</dbReference>
<accession>A0A239M0Z0</accession>
<feature type="domain" description="RecX first three-helical" evidence="9">
    <location>
        <begin position="36"/>
        <end position="71"/>
    </location>
</feature>
<evidence type="ECO:0000259" key="9">
    <source>
        <dbReference type="Pfam" id="PF21982"/>
    </source>
</evidence>
<gene>
    <name evidence="5" type="primary">recX</name>
    <name evidence="10" type="ORF">SAMN06265795_12924</name>
</gene>
<protein>
    <recommendedName>
        <fullName evidence="3 5">Regulatory protein RecX</fullName>
    </recommendedName>
</protein>
<evidence type="ECO:0000259" key="8">
    <source>
        <dbReference type="Pfam" id="PF21981"/>
    </source>
</evidence>
<dbReference type="GO" id="GO:0005737">
    <property type="term" value="C:cytoplasm"/>
    <property type="evidence" value="ECO:0007669"/>
    <property type="project" value="UniProtKB-SubCell"/>
</dbReference>
<dbReference type="Pfam" id="PF21981">
    <property type="entry name" value="RecX_HTH3"/>
    <property type="match status" value="1"/>
</dbReference>
<name>A0A239M0Z0_9BURK</name>
<comment type="function">
    <text evidence="5">Modulates RecA activity.</text>
</comment>
<comment type="similarity">
    <text evidence="2 5">Belongs to the RecX family.</text>
</comment>
<evidence type="ECO:0000256" key="3">
    <source>
        <dbReference type="ARBA" id="ARBA00018111"/>
    </source>
</evidence>
<evidence type="ECO:0000256" key="5">
    <source>
        <dbReference type="HAMAP-Rule" id="MF_01114"/>
    </source>
</evidence>
<feature type="region of interest" description="Disordered" evidence="6">
    <location>
        <begin position="1"/>
        <end position="39"/>
    </location>
</feature>
<keyword evidence="11" id="KW-1185">Reference proteome</keyword>
<dbReference type="InterPro" id="IPR053925">
    <property type="entry name" value="RecX_HTH_3rd"/>
</dbReference>
<dbReference type="InterPro" id="IPR053926">
    <property type="entry name" value="RecX_HTH_1st"/>
</dbReference>
<sequence length="178" mass="20262">MRPERGDSPEITRTSDRRRAREAKPAEREKPRQSSKSYALWHLSRREMSAAELRQKIIRRGYSEAEADEAMRYVQENNYQSDERYAGMKARATAHRAGDRKIRMALRAKGVEDAVSSAQIETLAPEGERAVEAAQKFRGLAAEGMTRELSAKIWRYLGYRGFSSDAIKQALQALSQPD</sequence>
<evidence type="ECO:0000256" key="2">
    <source>
        <dbReference type="ARBA" id="ARBA00009695"/>
    </source>
</evidence>
<feature type="domain" description="RecX third three-helical" evidence="8">
    <location>
        <begin position="128"/>
        <end position="171"/>
    </location>
</feature>
<evidence type="ECO:0000256" key="6">
    <source>
        <dbReference type="SAM" id="MobiDB-lite"/>
    </source>
</evidence>
<evidence type="ECO:0000313" key="10">
    <source>
        <dbReference type="EMBL" id="SNT36285.1"/>
    </source>
</evidence>
<evidence type="ECO:0000259" key="7">
    <source>
        <dbReference type="Pfam" id="PF02631"/>
    </source>
</evidence>
<keyword evidence="4 5" id="KW-0963">Cytoplasm</keyword>
<proteinExistence type="inferred from homology"/>
<dbReference type="Pfam" id="PF21982">
    <property type="entry name" value="RecX_HTH1"/>
    <property type="match status" value="1"/>
</dbReference>
<dbReference type="GO" id="GO:0006282">
    <property type="term" value="P:regulation of DNA repair"/>
    <property type="evidence" value="ECO:0007669"/>
    <property type="project" value="UniProtKB-UniRule"/>
</dbReference>
<dbReference type="AlphaFoldDB" id="A0A239M0Z0"/>
<reference evidence="10 11" key="1">
    <citation type="submission" date="2017-06" db="EMBL/GenBank/DDBJ databases">
        <authorList>
            <person name="Kim H.J."/>
            <person name="Triplett B.A."/>
        </authorList>
    </citation>
    <scope>NUCLEOTIDE SEQUENCE [LARGE SCALE GENOMIC DNA]</scope>
    <source>
        <strain evidence="10 11">U15</strain>
    </source>
</reference>
<dbReference type="Proteomes" id="UP000198284">
    <property type="component" value="Unassembled WGS sequence"/>
</dbReference>
<organism evidence="10 11">
    <name type="scientific">Noviherbaspirillum humi</name>
    <dbReference type="NCBI Taxonomy" id="1688639"/>
    <lineage>
        <taxon>Bacteria</taxon>
        <taxon>Pseudomonadati</taxon>
        <taxon>Pseudomonadota</taxon>
        <taxon>Betaproteobacteria</taxon>
        <taxon>Burkholderiales</taxon>
        <taxon>Oxalobacteraceae</taxon>
        <taxon>Noviherbaspirillum</taxon>
    </lineage>
</organism>
<comment type="subcellular location">
    <subcellularLocation>
        <location evidence="1 5">Cytoplasm</location>
    </subcellularLocation>
</comment>
<evidence type="ECO:0000256" key="1">
    <source>
        <dbReference type="ARBA" id="ARBA00004496"/>
    </source>
</evidence>
<dbReference type="EMBL" id="FZOT01000029">
    <property type="protein sequence ID" value="SNT36285.1"/>
    <property type="molecule type" value="Genomic_DNA"/>
</dbReference>
<feature type="domain" description="RecX second three-helical" evidence="7">
    <location>
        <begin position="81"/>
        <end position="115"/>
    </location>
</feature>